<proteinExistence type="predicted"/>
<evidence type="ECO:0000313" key="1">
    <source>
        <dbReference type="EMBL" id="CAH0521512.1"/>
    </source>
</evidence>
<gene>
    <name evidence="1" type="ORF">PBS001_LOCUS7958</name>
</gene>
<dbReference type="Proteomes" id="UP001158986">
    <property type="component" value="Unassembled WGS sequence"/>
</dbReference>
<evidence type="ECO:0000313" key="2">
    <source>
        <dbReference type="Proteomes" id="UP001158986"/>
    </source>
</evidence>
<comment type="caution">
    <text evidence="1">The sequence shown here is derived from an EMBL/GenBank/DDBJ whole genome shotgun (WGS) entry which is preliminary data.</text>
</comment>
<reference evidence="1 2" key="1">
    <citation type="submission" date="2021-11" db="EMBL/GenBank/DDBJ databases">
        <authorList>
            <person name="Islam A."/>
            <person name="Islam S."/>
            <person name="Flora M.S."/>
            <person name="Rahman M."/>
            <person name="Ziaur R.M."/>
            <person name="Epstein J.H."/>
            <person name="Hassan M."/>
            <person name="Klassen M."/>
            <person name="Woodard K."/>
            <person name="Webb A."/>
            <person name="Webby R.J."/>
            <person name="El Zowalaty M.E."/>
        </authorList>
    </citation>
    <scope>NUCLEOTIDE SEQUENCE [LARGE SCALE GENOMIC DNA]</scope>
    <source>
        <strain evidence="1">Pbs1</strain>
    </source>
</reference>
<accession>A0ABN8D8N8</accession>
<sequence>MTLLLSATYQKAITDFCCVSTGDVARGTGPALTETGKYFATQKALPRFERKVLLAKSENSEDWQDRRELHAFPCRHVNGRLILRDSATIQAICTPEPSFILILVTVLKRDGPREISQRSRSA</sequence>
<name>A0ABN8D8N8_9STRA</name>
<dbReference type="EMBL" id="CAKLCB010000380">
    <property type="protein sequence ID" value="CAH0521512.1"/>
    <property type="molecule type" value="Genomic_DNA"/>
</dbReference>
<organism evidence="1 2">
    <name type="scientific">Peronospora belbahrii</name>
    <dbReference type="NCBI Taxonomy" id="622444"/>
    <lineage>
        <taxon>Eukaryota</taxon>
        <taxon>Sar</taxon>
        <taxon>Stramenopiles</taxon>
        <taxon>Oomycota</taxon>
        <taxon>Peronosporomycetes</taxon>
        <taxon>Peronosporales</taxon>
        <taxon>Peronosporaceae</taxon>
        <taxon>Peronospora</taxon>
    </lineage>
</organism>
<protein>
    <submittedName>
        <fullName evidence="1">Uncharacterized protein</fullName>
    </submittedName>
</protein>
<keyword evidence="2" id="KW-1185">Reference proteome</keyword>